<dbReference type="Gene3D" id="3.40.50.1100">
    <property type="match status" value="2"/>
</dbReference>
<proteinExistence type="inferred from homology"/>
<evidence type="ECO:0000256" key="4">
    <source>
        <dbReference type="ARBA" id="ARBA00010869"/>
    </source>
</evidence>
<dbReference type="STRING" id="984487.A0A1E4SIH2"/>
<evidence type="ECO:0000256" key="10">
    <source>
        <dbReference type="ARBA" id="ARBA00049406"/>
    </source>
</evidence>
<evidence type="ECO:0000259" key="11">
    <source>
        <dbReference type="Pfam" id="PF00291"/>
    </source>
</evidence>
<dbReference type="PANTHER" id="PTHR48078:SF2">
    <property type="entry name" value="CATABOLIC L-SERINE_THREONINE DEHYDRATASE"/>
    <property type="match status" value="1"/>
</dbReference>
<accession>A0A1E4SIH2</accession>
<keyword evidence="6" id="KW-0312">Gluconeogenesis</keyword>
<evidence type="ECO:0000256" key="7">
    <source>
        <dbReference type="ARBA" id="ARBA00022490"/>
    </source>
</evidence>
<comment type="catalytic activity">
    <reaction evidence="10">
        <text>L-serine = pyruvate + NH4(+)</text>
        <dbReference type="Rhea" id="RHEA:19169"/>
        <dbReference type="ChEBI" id="CHEBI:15361"/>
        <dbReference type="ChEBI" id="CHEBI:28938"/>
        <dbReference type="ChEBI" id="CHEBI:33384"/>
        <dbReference type="EC" id="4.3.1.17"/>
    </reaction>
</comment>
<dbReference type="InterPro" id="IPR000634">
    <property type="entry name" value="Ser/Thr_deHydtase_PyrdxlP-BS"/>
</dbReference>
<feature type="domain" description="Tryptophan synthase beta chain-like PALP" evidence="11">
    <location>
        <begin position="19"/>
        <end position="313"/>
    </location>
</feature>
<dbReference type="OrthoDB" id="7773036at2759"/>
<evidence type="ECO:0000256" key="8">
    <source>
        <dbReference type="ARBA" id="ARBA00022898"/>
    </source>
</evidence>
<dbReference type="Pfam" id="PF00291">
    <property type="entry name" value="PALP"/>
    <property type="match status" value="1"/>
</dbReference>
<dbReference type="GO" id="GO:0006094">
    <property type="term" value="P:gluconeogenesis"/>
    <property type="evidence" value="ECO:0007669"/>
    <property type="project" value="UniProtKB-KW"/>
</dbReference>
<dbReference type="InterPro" id="IPR036052">
    <property type="entry name" value="TrpB-like_PALP_sf"/>
</dbReference>
<dbReference type="EMBL" id="KV453912">
    <property type="protein sequence ID" value="ODV79298.1"/>
    <property type="molecule type" value="Genomic_DNA"/>
</dbReference>
<evidence type="ECO:0000256" key="2">
    <source>
        <dbReference type="ARBA" id="ARBA00004496"/>
    </source>
</evidence>
<dbReference type="GO" id="GO:0004794">
    <property type="term" value="F:threonine deaminase activity"/>
    <property type="evidence" value="ECO:0007669"/>
    <property type="project" value="TreeGrafter"/>
</dbReference>
<evidence type="ECO:0000256" key="5">
    <source>
        <dbReference type="ARBA" id="ARBA00012093"/>
    </source>
</evidence>
<comment type="subcellular location">
    <subcellularLocation>
        <location evidence="2">Cytoplasm</location>
    </subcellularLocation>
</comment>
<comment type="pathway">
    <text evidence="3">Carbohydrate biosynthesis; gluconeogenesis.</text>
</comment>
<dbReference type="Proteomes" id="UP000094285">
    <property type="component" value="Unassembled WGS sequence"/>
</dbReference>
<reference evidence="13" key="1">
    <citation type="submission" date="2016-05" db="EMBL/GenBank/DDBJ databases">
        <title>Comparative genomics of biotechnologically important yeasts.</title>
        <authorList>
            <consortium name="DOE Joint Genome Institute"/>
            <person name="Riley R."/>
            <person name="Haridas S."/>
            <person name="Wolfe K.H."/>
            <person name="Lopes M.R."/>
            <person name="Hittinger C.T."/>
            <person name="Goker M."/>
            <person name="Salamov A."/>
            <person name="Wisecaver J."/>
            <person name="Long T.M."/>
            <person name="Aerts A.L."/>
            <person name="Barry K."/>
            <person name="Choi C."/>
            <person name="Clum A."/>
            <person name="Coughlan A.Y."/>
            <person name="Deshpande S."/>
            <person name="Douglass A.P."/>
            <person name="Hanson S.J."/>
            <person name="Klenk H.-P."/>
            <person name="Labutti K."/>
            <person name="Lapidus A."/>
            <person name="Lindquist E."/>
            <person name="Lipzen A."/>
            <person name="Meier-Kolthoff J.P."/>
            <person name="Ohm R.A."/>
            <person name="Otillar R.P."/>
            <person name="Pangilinan J."/>
            <person name="Peng Y."/>
            <person name="Rokas A."/>
            <person name="Rosa C.A."/>
            <person name="Scheuner C."/>
            <person name="Sibirny A.A."/>
            <person name="Slot J.C."/>
            <person name="Stielow J.B."/>
            <person name="Sun H."/>
            <person name="Kurtzman C.P."/>
            <person name="Blackwell M."/>
            <person name="Grigoriev I.V."/>
            <person name="Jeffries T.W."/>
        </authorList>
    </citation>
    <scope>NUCLEOTIDE SEQUENCE [LARGE SCALE GENOMIC DNA]</scope>
    <source>
        <strain evidence="13">NRRL Y-17324</strain>
    </source>
</reference>
<evidence type="ECO:0000313" key="13">
    <source>
        <dbReference type="Proteomes" id="UP000094285"/>
    </source>
</evidence>
<keyword evidence="13" id="KW-1185">Reference proteome</keyword>
<keyword evidence="9" id="KW-0456">Lyase</keyword>
<dbReference type="GO" id="GO:0030170">
    <property type="term" value="F:pyridoxal phosphate binding"/>
    <property type="evidence" value="ECO:0007669"/>
    <property type="project" value="InterPro"/>
</dbReference>
<dbReference type="PANTHER" id="PTHR48078">
    <property type="entry name" value="THREONINE DEHYDRATASE, MITOCHONDRIAL-RELATED"/>
    <property type="match status" value="1"/>
</dbReference>
<dbReference type="InterPro" id="IPR050147">
    <property type="entry name" value="Ser/Thr_Dehydratase"/>
</dbReference>
<dbReference type="GO" id="GO:0005737">
    <property type="term" value="C:cytoplasm"/>
    <property type="evidence" value="ECO:0007669"/>
    <property type="project" value="UniProtKB-SubCell"/>
</dbReference>
<dbReference type="GO" id="GO:0009097">
    <property type="term" value="P:isoleucine biosynthetic process"/>
    <property type="evidence" value="ECO:0007669"/>
    <property type="project" value="TreeGrafter"/>
</dbReference>
<dbReference type="AlphaFoldDB" id="A0A1E4SIH2"/>
<gene>
    <name evidence="12" type="ORF">CANTADRAFT_51643</name>
</gene>
<sequence length="335" mass="35651">MTSTKPSISTSLVTFPHNHFKILFKNESEQPSGSFKLRGLGHLIGHLIHQAQTLGKTNVAIFSSSGGNAGLAAAFSSKHYGLKCTVVLPTISKKIVISQLEALGATVIVHGAHWGEADEYLRTTVIGSLDDSIYPVYCHPFDDPIIWDGHAQLVDELLQQLENADTTADNIKGVVCSVGGGGLYNGVVEGLQRNGLSVPVLAVETTQTNCFSSALDAGKVVRLANIKTLATSLGSPYISQKSLDNHASYPTTVKVIDDLDAVQGVIDHFDHTGSLVEPACGATMAFAYGKVDQLEKVFGKLTQDDVIVFVVCGGTGVDQSILEEYRKLVEAGNVQ</sequence>
<protein>
    <recommendedName>
        <fullName evidence="5">L-serine ammonia-lyase</fullName>
        <ecNumber evidence="5">4.3.1.17</ecNumber>
    </recommendedName>
</protein>
<evidence type="ECO:0000256" key="1">
    <source>
        <dbReference type="ARBA" id="ARBA00001933"/>
    </source>
</evidence>
<dbReference type="GO" id="GO:0006567">
    <property type="term" value="P:L-threonine catabolic process"/>
    <property type="evidence" value="ECO:0007669"/>
    <property type="project" value="TreeGrafter"/>
</dbReference>
<evidence type="ECO:0000313" key="12">
    <source>
        <dbReference type="EMBL" id="ODV79298.1"/>
    </source>
</evidence>
<dbReference type="InterPro" id="IPR001926">
    <property type="entry name" value="TrpB-like_PALP"/>
</dbReference>
<keyword evidence="7" id="KW-0963">Cytoplasm</keyword>
<dbReference type="RefSeq" id="XP_020064420.1">
    <property type="nucleotide sequence ID" value="XM_020209972.1"/>
</dbReference>
<dbReference type="GeneID" id="30984108"/>
<dbReference type="PROSITE" id="PS00165">
    <property type="entry name" value="DEHYDRATASE_SER_THR"/>
    <property type="match status" value="1"/>
</dbReference>
<comment type="similarity">
    <text evidence="4">Belongs to the serine/threonine dehydratase family.</text>
</comment>
<evidence type="ECO:0000256" key="9">
    <source>
        <dbReference type="ARBA" id="ARBA00023239"/>
    </source>
</evidence>
<comment type="cofactor">
    <cofactor evidence="1">
        <name>pyridoxal 5'-phosphate</name>
        <dbReference type="ChEBI" id="CHEBI:597326"/>
    </cofactor>
</comment>
<dbReference type="EC" id="4.3.1.17" evidence="5"/>
<evidence type="ECO:0000256" key="6">
    <source>
        <dbReference type="ARBA" id="ARBA00022432"/>
    </source>
</evidence>
<dbReference type="GO" id="GO:0006565">
    <property type="term" value="P:L-serine catabolic process"/>
    <property type="evidence" value="ECO:0007669"/>
    <property type="project" value="TreeGrafter"/>
</dbReference>
<dbReference type="GO" id="GO:0003941">
    <property type="term" value="F:L-serine ammonia-lyase activity"/>
    <property type="evidence" value="ECO:0007669"/>
    <property type="project" value="UniProtKB-EC"/>
</dbReference>
<keyword evidence="8" id="KW-0663">Pyridoxal phosphate</keyword>
<dbReference type="FunFam" id="3.40.50.1100:FF:000040">
    <property type="entry name" value="L-serine dehydratase, putative"/>
    <property type="match status" value="1"/>
</dbReference>
<evidence type="ECO:0000256" key="3">
    <source>
        <dbReference type="ARBA" id="ARBA00004742"/>
    </source>
</evidence>
<dbReference type="SUPFAM" id="SSF53686">
    <property type="entry name" value="Tryptophan synthase beta subunit-like PLP-dependent enzymes"/>
    <property type="match status" value="1"/>
</dbReference>
<organism evidence="12 13">
    <name type="scientific">Suhomyces tanzawaensis NRRL Y-17324</name>
    <dbReference type="NCBI Taxonomy" id="984487"/>
    <lineage>
        <taxon>Eukaryota</taxon>
        <taxon>Fungi</taxon>
        <taxon>Dikarya</taxon>
        <taxon>Ascomycota</taxon>
        <taxon>Saccharomycotina</taxon>
        <taxon>Pichiomycetes</taxon>
        <taxon>Debaryomycetaceae</taxon>
        <taxon>Suhomyces</taxon>
    </lineage>
</organism>
<name>A0A1E4SIH2_9ASCO</name>